<sequence length="105" mass="11832">MLDAARIGRQIVNGPEAQVKRANTQRKNALAQHLWKPSDQPAWLTEKFYSEKVQPLLAAMSASAIARQISVSRWYAGRIREGYRPHPRHWRALAQLVGLPPGSAH</sequence>
<organism evidence="1 2">
    <name type="scientific">Candidatus Sulfotelmatobacter kueseliae</name>
    <dbReference type="NCBI Taxonomy" id="2042962"/>
    <lineage>
        <taxon>Bacteria</taxon>
        <taxon>Pseudomonadati</taxon>
        <taxon>Acidobacteriota</taxon>
        <taxon>Terriglobia</taxon>
        <taxon>Terriglobales</taxon>
        <taxon>Candidatus Korobacteraceae</taxon>
        <taxon>Candidatus Sulfotelmatobacter</taxon>
    </lineage>
</organism>
<proteinExistence type="predicted"/>
<evidence type="ECO:0000313" key="2">
    <source>
        <dbReference type="Proteomes" id="UP000238701"/>
    </source>
</evidence>
<dbReference type="AlphaFoldDB" id="A0A2U3K8G7"/>
<protein>
    <submittedName>
        <fullName evidence="1">Uncharacterized protein</fullName>
    </submittedName>
</protein>
<evidence type="ECO:0000313" key="1">
    <source>
        <dbReference type="EMBL" id="SPF35955.1"/>
    </source>
</evidence>
<accession>A0A2U3K8G7</accession>
<dbReference type="Proteomes" id="UP000238701">
    <property type="component" value="Unassembled WGS sequence"/>
</dbReference>
<reference evidence="2" key="1">
    <citation type="submission" date="2018-02" db="EMBL/GenBank/DDBJ databases">
        <authorList>
            <person name="Hausmann B."/>
        </authorList>
    </citation>
    <scope>NUCLEOTIDE SEQUENCE [LARGE SCALE GENOMIC DNA]</scope>
    <source>
        <strain evidence="2">Peat soil MAG SbA1</strain>
    </source>
</reference>
<dbReference type="EMBL" id="OMOD01000055">
    <property type="protein sequence ID" value="SPF35955.1"/>
    <property type="molecule type" value="Genomic_DNA"/>
</dbReference>
<name>A0A2U3K8G7_9BACT</name>
<gene>
    <name evidence="1" type="ORF">SBA1_1480029</name>
</gene>